<feature type="transmembrane region" description="Helical" evidence="6">
    <location>
        <begin position="227"/>
        <end position="244"/>
    </location>
</feature>
<evidence type="ECO:0000256" key="5">
    <source>
        <dbReference type="ARBA" id="ARBA00023136"/>
    </source>
</evidence>
<dbReference type="OrthoDB" id="9787117at2"/>
<feature type="transmembrane region" description="Helical" evidence="6">
    <location>
        <begin position="75"/>
        <end position="94"/>
    </location>
</feature>
<evidence type="ECO:0000313" key="9">
    <source>
        <dbReference type="Proteomes" id="UP000196573"/>
    </source>
</evidence>
<evidence type="ECO:0000256" key="1">
    <source>
        <dbReference type="ARBA" id="ARBA00004651"/>
    </source>
</evidence>
<reference evidence="8 9" key="1">
    <citation type="submission" date="2017-03" db="EMBL/GenBank/DDBJ databases">
        <authorList>
            <person name="Afonso C.L."/>
            <person name="Miller P.J."/>
            <person name="Scott M.A."/>
            <person name="Spackman E."/>
            <person name="Goraichik I."/>
            <person name="Dimitrov K.M."/>
            <person name="Suarez D.L."/>
            <person name="Swayne D.E."/>
        </authorList>
    </citation>
    <scope>NUCLEOTIDE SEQUENCE [LARGE SCALE GENOMIC DNA]</scope>
    <source>
        <strain evidence="8">SB41UT1</strain>
    </source>
</reference>
<dbReference type="InterPro" id="IPR000620">
    <property type="entry name" value="EamA_dom"/>
</dbReference>
<protein>
    <submittedName>
        <fullName evidence="8">Putative DMT superfamily transporter inner membrane protein</fullName>
    </submittedName>
</protein>
<dbReference type="RefSeq" id="WP_087109266.1">
    <property type="nucleotide sequence ID" value="NZ_CBCSCN010000002.1"/>
</dbReference>
<keyword evidence="5 6" id="KW-0472">Membrane</keyword>
<keyword evidence="3 6" id="KW-0812">Transmembrane</keyword>
<feature type="transmembrane region" description="Helical" evidence="6">
    <location>
        <begin position="12"/>
        <end position="35"/>
    </location>
</feature>
<feature type="transmembrane region" description="Helical" evidence="6">
    <location>
        <begin position="100"/>
        <end position="122"/>
    </location>
</feature>
<keyword evidence="2" id="KW-1003">Cell membrane</keyword>
<dbReference type="InterPro" id="IPR051258">
    <property type="entry name" value="Diverse_Substrate_Transporter"/>
</dbReference>
<feature type="transmembrane region" description="Helical" evidence="6">
    <location>
        <begin position="160"/>
        <end position="181"/>
    </location>
</feature>
<keyword evidence="4 6" id="KW-1133">Transmembrane helix</keyword>
<gene>
    <name evidence="8" type="ORF">EHSB41UT_01932</name>
</gene>
<dbReference type="AlphaFoldDB" id="A0A1X7AL80"/>
<comment type="subcellular location">
    <subcellularLocation>
        <location evidence="1">Cell membrane</location>
        <topology evidence="1">Multi-pass membrane protein</topology>
    </subcellularLocation>
</comment>
<feature type="transmembrane region" description="Helical" evidence="6">
    <location>
        <begin position="281"/>
        <end position="300"/>
    </location>
</feature>
<feature type="domain" description="EamA" evidence="7">
    <location>
        <begin position="164"/>
        <end position="296"/>
    </location>
</feature>
<evidence type="ECO:0000313" key="8">
    <source>
        <dbReference type="EMBL" id="SMA45496.1"/>
    </source>
</evidence>
<sequence>MHSALITGTGSWAGIVAILMACLLWGTTGTAASFAEQVSPLATGAFAMGMGGLLLVLASCKYLRKDAAQLKQQIRWIMAGGLAIAVYPLCFYSSMHYAGIAVGSVVSLASAPFWSALLELFVDKRKVSNRWLISFLIGCTGIALLAFAENHSGEQDSLLPLYNLGIVAGLMAGLTYALYSWTTRSLLEKGVHAKAAMPSQFAVAVIILLPSLLITGDNLFATTTNSAVALYMAVVPMFLGYLAFAYGLRFIPASQATLLTLSEPLFATLLAVIVVGERINAIGWVGMALILLCLLIQTLGKKPA</sequence>
<dbReference type="GO" id="GO:0005886">
    <property type="term" value="C:plasma membrane"/>
    <property type="evidence" value="ECO:0007669"/>
    <property type="project" value="UniProtKB-SubCell"/>
</dbReference>
<keyword evidence="9" id="KW-1185">Reference proteome</keyword>
<feature type="domain" description="EamA" evidence="7">
    <location>
        <begin position="13"/>
        <end position="146"/>
    </location>
</feature>
<organism evidence="8 9">
    <name type="scientific">Parendozoicomonas haliclonae</name>
    <dbReference type="NCBI Taxonomy" id="1960125"/>
    <lineage>
        <taxon>Bacteria</taxon>
        <taxon>Pseudomonadati</taxon>
        <taxon>Pseudomonadota</taxon>
        <taxon>Gammaproteobacteria</taxon>
        <taxon>Oceanospirillales</taxon>
        <taxon>Endozoicomonadaceae</taxon>
        <taxon>Parendozoicomonas</taxon>
    </lineage>
</organism>
<evidence type="ECO:0000256" key="4">
    <source>
        <dbReference type="ARBA" id="ARBA00022989"/>
    </source>
</evidence>
<feature type="transmembrane region" description="Helical" evidence="6">
    <location>
        <begin position="41"/>
        <end position="63"/>
    </location>
</feature>
<dbReference type="PANTHER" id="PTHR42920:SF11">
    <property type="entry name" value="INNER MEMBRANE PROTEIN YTFF"/>
    <property type="match status" value="1"/>
</dbReference>
<feature type="transmembrane region" description="Helical" evidence="6">
    <location>
        <begin position="201"/>
        <end position="221"/>
    </location>
</feature>
<dbReference type="EMBL" id="FWPT01000004">
    <property type="protein sequence ID" value="SMA45496.1"/>
    <property type="molecule type" value="Genomic_DNA"/>
</dbReference>
<proteinExistence type="predicted"/>
<evidence type="ECO:0000256" key="2">
    <source>
        <dbReference type="ARBA" id="ARBA00022475"/>
    </source>
</evidence>
<dbReference type="InterPro" id="IPR037185">
    <property type="entry name" value="EmrE-like"/>
</dbReference>
<dbReference type="Pfam" id="PF00892">
    <property type="entry name" value="EamA"/>
    <property type="match status" value="2"/>
</dbReference>
<evidence type="ECO:0000256" key="3">
    <source>
        <dbReference type="ARBA" id="ARBA00022692"/>
    </source>
</evidence>
<name>A0A1X7AL80_9GAMM</name>
<accession>A0A1X7AL80</accession>
<dbReference type="PANTHER" id="PTHR42920">
    <property type="entry name" value="OS03G0707200 PROTEIN-RELATED"/>
    <property type="match status" value="1"/>
</dbReference>
<feature type="transmembrane region" description="Helical" evidence="6">
    <location>
        <begin position="256"/>
        <end position="275"/>
    </location>
</feature>
<dbReference type="Proteomes" id="UP000196573">
    <property type="component" value="Unassembled WGS sequence"/>
</dbReference>
<evidence type="ECO:0000259" key="7">
    <source>
        <dbReference type="Pfam" id="PF00892"/>
    </source>
</evidence>
<dbReference type="SUPFAM" id="SSF103481">
    <property type="entry name" value="Multidrug resistance efflux transporter EmrE"/>
    <property type="match status" value="2"/>
</dbReference>
<feature type="transmembrane region" description="Helical" evidence="6">
    <location>
        <begin position="131"/>
        <end position="148"/>
    </location>
</feature>
<evidence type="ECO:0000256" key="6">
    <source>
        <dbReference type="SAM" id="Phobius"/>
    </source>
</evidence>